<dbReference type="InterPro" id="IPR052022">
    <property type="entry name" value="26kDa_periplasmic_antigen"/>
</dbReference>
<dbReference type="Gene3D" id="3.30.110.170">
    <property type="entry name" value="Protein of unknown function (DUF541), domain 1"/>
    <property type="match status" value="1"/>
</dbReference>
<proteinExistence type="predicted"/>
<evidence type="ECO:0000313" key="4">
    <source>
        <dbReference type="Proteomes" id="UP000276260"/>
    </source>
</evidence>
<feature type="coiled-coil region" evidence="1">
    <location>
        <begin position="41"/>
        <end position="68"/>
    </location>
</feature>
<protein>
    <submittedName>
        <fullName evidence="3">DUF541 domain-containing protein</fullName>
    </submittedName>
</protein>
<evidence type="ECO:0000256" key="2">
    <source>
        <dbReference type="SAM" id="SignalP"/>
    </source>
</evidence>
<evidence type="ECO:0000256" key="1">
    <source>
        <dbReference type="SAM" id="Coils"/>
    </source>
</evidence>
<feature type="signal peptide" evidence="2">
    <location>
        <begin position="1"/>
        <end position="19"/>
    </location>
</feature>
<feature type="chain" id="PRO_5018608904" evidence="2">
    <location>
        <begin position="20"/>
        <end position="226"/>
    </location>
</feature>
<dbReference type="Proteomes" id="UP000276260">
    <property type="component" value="Unassembled WGS sequence"/>
</dbReference>
<evidence type="ECO:0000313" key="3">
    <source>
        <dbReference type="EMBL" id="RRJ22609.1"/>
    </source>
</evidence>
<dbReference type="EMBL" id="RRCF01000001">
    <property type="protein sequence ID" value="RRJ22609.1"/>
    <property type="molecule type" value="Genomic_DNA"/>
</dbReference>
<comment type="caution">
    <text evidence="3">The sequence shown here is derived from an EMBL/GenBank/DDBJ whole genome shotgun (WGS) entry which is preliminary data.</text>
</comment>
<dbReference type="GO" id="GO:0006974">
    <property type="term" value="P:DNA damage response"/>
    <property type="evidence" value="ECO:0007669"/>
    <property type="project" value="TreeGrafter"/>
</dbReference>
<dbReference type="Gene3D" id="3.30.70.2970">
    <property type="entry name" value="Protein of unknown function (DUF541), domain 2"/>
    <property type="match status" value="1"/>
</dbReference>
<reference evidence="3 4" key="1">
    <citation type="submission" date="2018-11" db="EMBL/GenBank/DDBJ databases">
        <title>Draft genome analysis of Rheinheimera mesophila isolated from an industrial waste site.</title>
        <authorList>
            <person name="Yu Q."/>
            <person name="Qi Y."/>
            <person name="Zhang H."/>
            <person name="Lu Y."/>
            <person name="Pu J."/>
        </authorList>
    </citation>
    <scope>NUCLEOTIDE SEQUENCE [LARGE SCALE GENOMIC DNA]</scope>
    <source>
        <strain evidence="3 4">IITR13</strain>
    </source>
</reference>
<keyword evidence="4" id="KW-1185">Reference proteome</keyword>
<name>A0A3P3QQ37_9GAMM</name>
<dbReference type="InterPro" id="IPR007497">
    <property type="entry name" value="SIMPL/DUF541"/>
</dbReference>
<accession>A0A3P3QQ37</accession>
<dbReference type="AlphaFoldDB" id="A0A3P3QQ37"/>
<keyword evidence="1" id="KW-0175">Coiled coil</keyword>
<dbReference type="PANTHER" id="PTHR34387">
    <property type="entry name" value="SLR1258 PROTEIN"/>
    <property type="match status" value="1"/>
</dbReference>
<gene>
    <name evidence="3" type="ORF">EIK76_00550</name>
</gene>
<dbReference type="PANTHER" id="PTHR34387:SF1">
    <property type="entry name" value="PERIPLASMIC IMMUNOGENIC PROTEIN"/>
    <property type="match status" value="1"/>
</dbReference>
<keyword evidence="2" id="KW-0732">Signal</keyword>
<dbReference type="RefSeq" id="WP_046521109.1">
    <property type="nucleotide sequence ID" value="NZ_LAVS01000090.1"/>
</dbReference>
<sequence length="226" mass="24622">MNAKLVTLLVCSLSFVALADTPALKTVTVSGSAVMQAKPDAVRLTMQIQQTSEKVSDAKQKVDEQVAAFSQALRKLGVKDDQLNNAPLRIQPDYQHDPERKLPQRYLVSRDITVSLNDLSLYGTVLQQAADLGVTQMNQAEFLVSQSDQLYQKALQQAFAHAKTKAELLAKANGLTLGSAQKINEQGYAPAPVMKMARAMADGAEVSFGQTDIRAEVSVEFEMNSH</sequence>
<dbReference type="OrthoDB" id="5985609at2"/>
<organism evidence="3 4">
    <name type="scientific">Rheinheimera mesophila</name>
    <dbReference type="NCBI Taxonomy" id="1547515"/>
    <lineage>
        <taxon>Bacteria</taxon>
        <taxon>Pseudomonadati</taxon>
        <taxon>Pseudomonadota</taxon>
        <taxon>Gammaproteobacteria</taxon>
        <taxon>Chromatiales</taxon>
        <taxon>Chromatiaceae</taxon>
        <taxon>Rheinheimera</taxon>
    </lineage>
</organism>
<dbReference type="Pfam" id="PF04402">
    <property type="entry name" value="SIMPL"/>
    <property type="match status" value="1"/>
</dbReference>